<proteinExistence type="predicted"/>
<keyword evidence="2" id="KW-1185">Reference proteome</keyword>
<accession>A0A2I0QXV6</accession>
<sequence>MRLDQRAKDLLSEASLYGLLTKRYEYVEPQKHMSYYQRHFNAVMRLEQYLMQQGYNPGHEMSSHHQM</sequence>
<protein>
    <recommendedName>
        <fullName evidence="3">Cytosolic protein</fullName>
    </recommendedName>
</protein>
<dbReference type="AlphaFoldDB" id="A0A2I0QXV6"/>
<dbReference type="RefSeq" id="WP_101330916.1">
    <property type="nucleotide sequence ID" value="NZ_PJNH01000001.1"/>
</dbReference>
<dbReference type="Proteomes" id="UP000243524">
    <property type="component" value="Unassembled WGS sequence"/>
</dbReference>
<name>A0A2I0QXV6_9BACI</name>
<evidence type="ECO:0000313" key="1">
    <source>
        <dbReference type="EMBL" id="PKR79172.1"/>
    </source>
</evidence>
<evidence type="ECO:0000313" key="2">
    <source>
        <dbReference type="Proteomes" id="UP000243524"/>
    </source>
</evidence>
<reference evidence="1 2" key="1">
    <citation type="submission" date="2017-06" db="EMBL/GenBank/DDBJ databases">
        <title>the draft geome sequence of Illustriluteabacillus marina B3227.</title>
        <authorList>
            <person name="He R.-H."/>
            <person name="Du Z.-J."/>
        </authorList>
    </citation>
    <scope>NUCLEOTIDE SEQUENCE [LARGE SCALE GENOMIC DNA]</scope>
    <source>
        <strain evidence="1 2">B3227</strain>
    </source>
</reference>
<evidence type="ECO:0008006" key="3">
    <source>
        <dbReference type="Google" id="ProtNLM"/>
    </source>
</evidence>
<gene>
    <name evidence="1" type="ORF">CEY16_05340</name>
</gene>
<organism evidence="1 2">
    <name type="scientific">Halalkalibacillus sediminis</name>
    <dbReference type="NCBI Taxonomy" id="2018042"/>
    <lineage>
        <taxon>Bacteria</taxon>
        <taxon>Bacillati</taxon>
        <taxon>Bacillota</taxon>
        <taxon>Bacilli</taxon>
        <taxon>Bacillales</taxon>
        <taxon>Bacillaceae</taxon>
        <taxon>Halalkalibacillus</taxon>
    </lineage>
</organism>
<dbReference type="OrthoDB" id="9783299at2"/>
<dbReference type="EMBL" id="PJNH01000001">
    <property type="protein sequence ID" value="PKR79172.1"/>
    <property type="molecule type" value="Genomic_DNA"/>
</dbReference>
<comment type="caution">
    <text evidence="1">The sequence shown here is derived from an EMBL/GenBank/DDBJ whole genome shotgun (WGS) entry which is preliminary data.</text>
</comment>